<dbReference type="Proteomes" id="UP001258181">
    <property type="component" value="Unassembled WGS sequence"/>
</dbReference>
<reference evidence="2 3" key="1">
    <citation type="submission" date="2023-07" db="EMBL/GenBank/DDBJ databases">
        <title>Sorghum-associated microbial communities from plants grown in Nebraska, USA.</title>
        <authorList>
            <person name="Schachtman D."/>
        </authorList>
    </citation>
    <scope>NUCLEOTIDE SEQUENCE [LARGE SCALE GENOMIC DNA]</scope>
    <source>
        <strain evidence="2 3">BE211</strain>
    </source>
</reference>
<feature type="compositionally biased region" description="Polar residues" evidence="1">
    <location>
        <begin position="40"/>
        <end position="49"/>
    </location>
</feature>
<name>A0ABU1U5L0_9BACL</name>
<dbReference type="RefSeq" id="WP_310262220.1">
    <property type="nucleotide sequence ID" value="NZ_JAVDWA010000011.1"/>
</dbReference>
<evidence type="ECO:0000256" key="1">
    <source>
        <dbReference type="SAM" id="MobiDB-lite"/>
    </source>
</evidence>
<accession>A0ABU1U5L0</accession>
<dbReference type="EMBL" id="JAVDWA010000011">
    <property type="protein sequence ID" value="MDR7074750.1"/>
    <property type="molecule type" value="Genomic_DNA"/>
</dbReference>
<organism evidence="2 3">
    <name type="scientific">Fictibacillus barbaricus</name>
    <dbReference type="NCBI Taxonomy" id="182136"/>
    <lineage>
        <taxon>Bacteria</taxon>
        <taxon>Bacillati</taxon>
        <taxon>Bacillota</taxon>
        <taxon>Bacilli</taxon>
        <taxon>Bacillales</taxon>
        <taxon>Fictibacillaceae</taxon>
        <taxon>Fictibacillus</taxon>
    </lineage>
</organism>
<feature type="region of interest" description="Disordered" evidence="1">
    <location>
        <begin position="30"/>
        <end position="49"/>
    </location>
</feature>
<comment type="caution">
    <text evidence="2">The sequence shown here is derived from an EMBL/GenBank/DDBJ whole genome shotgun (WGS) entry which is preliminary data.</text>
</comment>
<keyword evidence="3" id="KW-1185">Reference proteome</keyword>
<sequence length="49" mass="5684">MSLLQEADETKKDSLKKAVDINMLAVVSYKSRQNERQRKTSSLKTEQKK</sequence>
<protein>
    <submittedName>
        <fullName evidence="2">Uncharacterized protein</fullName>
    </submittedName>
</protein>
<evidence type="ECO:0000313" key="3">
    <source>
        <dbReference type="Proteomes" id="UP001258181"/>
    </source>
</evidence>
<proteinExistence type="predicted"/>
<gene>
    <name evidence="2" type="ORF">J2X07_003762</name>
</gene>
<evidence type="ECO:0000313" key="2">
    <source>
        <dbReference type="EMBL" id="MDR7074750.1"/>
    </source>
</evidence>